<evidence type="ECO:0000313" key="1">
    <source>
        <dbReference type="EMBL" id="TRY12927.1"/>
    </source>
</evidence>
<comment type="caution">
    <text evidence="1">The sequence shown here is derived from an EMBL/GenBank/DDBJ whole genome shotgun (WGS) entry which is preliminary data.</text>
</comment>
<protein>
    <submittedName>
        <fullName evidence="1">Uncharacterized protein</fullName>
    </submittedName>
</protein>
<evidence type="ECO:0000313" key="2">
    <source>
        <dbReference type="Proteomes" id="UP000318126"/>
    </source>
</evidence>
<dbReference type="EMBL" id="VKGK01000025">
    <property type="protein sequence ID" value="TRY12927.1"/>
    <property type="molecule type" value="Genomic_DNA"/>
</dbReference>
<reference evidence="2" key="1">
    <citation type="submission" date="2019-07" db="EMBL/GenBank/DDBJ databases">
        <title>Shewanella sp. YLB-08 draft genomic sequence.</title>
        <authorList>
            <person name="Yu L."/>
        </authorList>
    </citation>
    <scope>NUCLEOTIDE SEQUENCE [LARGE SCALE GENOMIC DNA]</scope>
    <source>
        <strain evidence="2">JCM 20706</strain>
    </source>
</reference>
<proteinExistence type="predicted"/>
<accession>A0A553JKE5</accession>
<dbReference type="RefSeq" id="WP_144041644.1">
    <property type="nucleotide sequence ID" value="NZ_BMPL01000023.1"/>
</dbReference>
<dbReference type="AlphaFoldDB" id="A0A553JKE5"/>
<name>A0A553JKE5_SHEHA</name>
<gene>
    <name evidence="1" type="ORF">FN961_18430</name>
</gene>
<organism evidence="1 2">
    <name type="scientific">Shewanella hanedai</name>
    <name type="common">Alteromonas hanedai</name>
    <dbReference type="NCBI Taxonomy" id="25"/>
    <lineage>
        <taxon>Bacteria</taxon>
        <taxon>Pseudomonadati</taxon>
        <taxon>Pseudomonadota</taxon>
        <taxon>Gammaproteobacteria</taxon>
        <taxon>Alteromonadales</taxon>
        <taxon>Shewanellaceae</taxon>
        <taxon>Shewanella</taxon>
    </lineage>
</organism>
<dbReference type="OrthoDB" id="5918901at2"/>
<dbReference type="Proteomes" id="UP000318126">
    <property type="component" value="Unassembled WGS sequence"/>
</dbReference>
<sequence>MDLSQVLLLFGGQSIILIGLCSWLGKVSLNRILTSEQASVQKKIAAIRSEFEAKLVALSAGNESKVHVGKIQYEREYASYAEIWDLTSPLTHHLQLLFVHKHSYEFFKEAFYKLGDYKINLGSKVNTLYPFIDEDVYKKGSICPQILQKYWADFDQHLTYLEGKANQSLPQSKKLEIDFGSLITEVTAEIHTTGVELARSIRSRNQEVIIIANTI</sequence>
<keyword evidence="2" id="KW-1185">Reference proteome</keyword>